<gene>
    <name evidence="1" type="ORF">BN2476_850032</name>
</gene>
<dbReference type="AlphaFoldDB" id="A0A1N7ST05"/>
<evidence type="ECO:0000313" key="1">
    <source>
        <dbReference type="EMBL" id="SIT50599.1"/>
    </source>
</evidence>
<organism evidence="1 2">
    <name type="scientific">Paraburkholderia piptadeniae</name>
    <dbReference type="NCBI Taxonomy" id="1701573"/>
    <lineage>
        <taxon>Bacteria</taxon>
        <taxon>Pseudomonadati</taxon>
        <taxon>Pseudomonadota</taxon>
        <taxon>Betaproteobacteria</taxon>
        <taxon>Burkholderiales</taxon>
        <taxon>Burkholderiaceae</taxon>
        <taxon>Paraburkholderia</taxon>
    </lineage>
</organism>
<name>A0A1N7ST05_9BURK</name>
<comment type="caution">
    <text evidence="1">The sequence shown here is derived from an EMBL/GenBank/DDBJ whole genome shotgun (WGS) entry which is preliminary data.</text>
</comment>
<proteinExistence type="predicted"/>
<keyword evidence="2" id="KW-1185">Reference proteome</keyword>
<reference evidence="1" key="1">
    <citation type="submission" date="2016-12" db="EMBL/GenBank/DDBJ databases">
        <authorList>
            <person name="Moulin L."/>
        </authorList>
    </citation>
    <scope>NUCLEOTIDE SEQUENCE [LARGE SCALE GENOMIC DNA]</scope>
    <source>
        <strain evidence="1">STM 7183</strain>
    </source>
</reference>
<sequence length="224" mass="25182">MMLGLTTPGFAGEAILFDDPSLVGYVDDGRISGFYDAENEKFSCSFFFLQDNEELHPPNLDGYTDTKLLTFVPSDKSFEFSRRDKSFDIKGDLYRSGNEWVIKTSSAQAGCENAAGGFIFKLGSLEATKYVVAKKIAAIGIRLVSGKSIIHDYRSRKFIATKSYLIKWNVVVVLETRNQFSLVRFADPRLNADSYGRVTTGWVRSSDLVDPFPAVNKRRGRFYD</sequence>
<protein>
    <submittedName>
        <fullName evidence="1">Uncharacterized protein</fullName>
    </submittedName>
</protein>
<evidence type="ECO:0000313" key="2">
    <source>
        <dbReference type="Proteomes" id="UP000195569"/>
    </source>
</evidence>
<dbReference type="EMBL" id="CYGY02000085">
    <property type="protein sequence ID" value="SIT50599.1"/>
    <property type="molecule type" value="Genomic_DNA"/>
</dbReference>
<dbReference type="Proteomes" id="UP000195569">
    <property type="component" value="Unassembled WGS sequence"/>
</dbReference>
<accession>A0A1N7ST05</accession>